<keyword evidence="4" id="KW-1185">Reference proteome</keyword>
<evidence type="ECO:0000313" key="3">
    <source>
        <dbReference type="EMBL" id="EEF80888.1"/>
    </source>
</evidence>
<name>C0N2U3_9GAMM</name>
<dbReference type="InterPro" id="IPR049945">
    <property type="entry name" value="AAA_22"/>
</dbReference>
<dbReference type="PANTHER" id="PTHR34301:SF8">
    <property type="entry name" value="ATPASE DOMAIN-CONTAINING PROTEIN"/>
    <property type="match status" value="1"/>
</dbReference>
<evidence type="ECO:0000259" key="2">
    <source>
        <dbReference type="SMART" id="SM00382"/>
    </source>
</evidence>
<protein>
    <submittedName>
        <fullName evidence="3">Archaeal ATPase family</fullName>
    </submittedName>
</protein>
<dbReference type="AlphaFoldDB" id="C0N2U3"/>
<dbReference type="EMBL" id="GG657887">
    <property type="protein sequence ID" value="EEF80888.1"/>
    <property type="molecule type" value="Genomic_DNA"/>
</dbReference>
<dbReference type="OrthoDB" id="1489171at2"/>
<organism evidence="3 4">
    <name type="scientific">Methylophaga thiooxydans DMS010</name>
    <dbReference type="NCBI Taxonomy" id="637616"/>
    <lineage>
        <taxon>Bacteria</taxon>
        <taxon>Pseudomonadati</taxon>
        <taxon>Pseudomonadota</taxon>
        <taxon>Gammaproteobacteria</taxon>
        <taxon>Thiotrichales</taxon>
        <taxon>Piscirickettsiaceae</taxon>
        <taxon>Methylophaga</taxon>
    </lineage>
</organism>
<dbReference type="HOGENOM" id="CLU_047008_0_0_6"/>
<gene>
    <name evidence="3" type="ORF">MDMS009_477</name>
</gene>
<dbReference type="RefSeq" id="WP_008290272.1">
    <property type="nucleotide sequence ID" value="NZ_GG657887.1"/>
</dbReference>
<evidence type="ECO:0000313" key="4">
    <source>
        <dbReference type="Proteomes" id="UP000004679"/>
    </source>
</evidence>
<dbReference type="SUPFAM" id="SSF52540">
    <property type="entry name" value="P-loop containing nucleoside triphosphate hydrolases"/>
    <property type="match status" value="1"/>
</dbReference>
<dbReference type="InterPro" id="IPR027417">
    <property type="entry name" value="P-loop_NTPase"/>
</dbReference>
<feature type="region of interest" description="Disordered" evidence="1">
    <location>
        <begin position="420"/>
        <end position="450"/>
    </location>
</feature>
<feature type="domain" description="AAA+ ATPase" evidence="2">
    <location>
        <begin position="48"/>
        <end position="221"/>
    </location>
</feature>
<sequence>MTISGYTYNEFGEKLNAYVSASQPIQSLEHLLGRSSELERIKKSLFAPGRHVFIYGERGVGKSSLAATAANQYQSADSSYIDVSCAPDATLISLIINIAYIATDLSHIKTISTSVSSKLNLRYLTLENNRVEVQSNLNDTVRTLSDAICLLKEVTEIHSERPIVVIDEFDRIHSAEERNRFADLLKQLGDKKIPIKFIFTGVGTSLKELLGSHHSAIRQLETIELSKLSWDARWEILLSAAKAFNISVEYDICVRIAAISDGYPYYVHLITEKLLWRVFEDENKVSEVSKDHFQSALRDAIAGITAELNRPYELAVNRRSIEYEAIIWATADSDYLQSSLVDMYASYKFIMKQLDESPLIYDQFSQQIRNLKKQRFGEILVSDMQRGYYTYREKMLRGYVRLQAEANNVELLGEEAKPTQKEYMKAPAKSSTGYYQSRPPKGVHFGRNRN</sequence>
<proteinExistence type="predicted"/>
<dbReference type="GO" id="GO:0016887">
    <property type="term" value="F:ATP hydrolysis activity"/>
    <property type="evidence" value="ECO:0007669"/>
    <property type="project" value="InterPro"/>
</dbReference>
<evidence type="ECO:0000256" key="1">
    <source>
        <dbReference type="SAM" id="MobiDB-lite"/>
    </source>
</evidence>
<dbReference type="PANTHER" id="PTHR34301">
    <property type="entry name" value="DNA-BINDING PROTEIN-RELATED"/>
    <property type="match status" value="1"/>
</dbReference>
<dbReference type="Proteomes" id="UP000004679">
    <property type="component" value="Unassembled WGS sequence"/>
</dbReference>
<reference evidence="3 4" key="1">
    <citation type="journal article" date="2011" name="J. Bacteriol.">
        <title>Draft genome sequence of the chemolithoheterotrophic, halophilic methylotroph Methylophaga thiooxydans DMS010.</title>
        <authorList>
            <person name="Boden R."/>
            <person name="Ferriera S."/>
            <person name="Johnson J."/>
            <person name="Kelly D.P."/>
            <person name="Murrell J.C."/>
            <person name="Schafer H."/>
        </authorList>
    </citation>
    <scope>NUCLEOTIDE SEQUENCE [LARGE SCALE GENOMIC DNA]</scope>
    <source>
        <strain evidence="3 4">DMS010</strain>
    </source>
</reference>
<accession>C0N2U3</accession>
<dbReference type="InterPro" id="IPR003593">
    <property type="entry name" value="AAA+_ATPase"/>
</dbReference>
<dbReference type="Gene3D" id="3.40.50.300">
    <property type="entry name" value="P-loop containing nucleotide triphosphate hydrolases"/>
    <property type="match status" value="1"/>
</dbReference>
<dbReference type="Pfam" id="PF13401">
    <property type="entry name" value="AAA_22"/>
    <property type="match status" value="1"/>
</dbReference>
<dbReference type="SMART" id="SM00382">
    <property type="entry name" value="AAA"/>
    <property type="match status" value="1"/>
</dbReference>